<accession>A0A7W8JQS7</accession>
<comment type="caution">
    <text evidence="2">The sequence shown here is derived from an EMBL/GenBank/DDBJ whole genome shotgun (WGS) entry which is preliminary data.</text>
</comment>
<reference evidence="2 3" key="1">
    <citation type="submission" date="2020-08" db="EMBL/GenBank/DDBJ databases">
        <title>Genomic Encyclopedia of Type Strains, Phase IV (KMG-IV): sequencing the most valuable type-strain genomes for metagenomic binning, comparative biology and taxonomic classification.</title>
        <authorList>
            <person name="Goeker M."/>
        </authorList>
    </citation>
    <scope>NUCLEOTIDE SEQUENCE [LARGE SCALE GENOMIC DNA]</scope>
    <source>
        <strain evidence="2 3">DSM 27939</strain>
    </source>
</reference>
<evidence type="ECO:0000256" key="1">
    <source>
        <dbReference type="SAM" id="MobiDB-lite"/>
    </source>
</evidence>
<keyword evidence="3" id="KW-1185">Reference proteome</keyword>
<name>A0A7W8JQS7_9DEIO</name>
<sequence length="283" mass="31904">MTQSEDQLNLHAARLYLTRLLPHLAPFTQRELQGLTLKAGLWSLYQQSQPGEPTLTDHLHSHARLLRGHGSELDRLEAQHLRQSNERPGPWLRPSGEDVSRLPSNSGLEKMQQLAHGLGLPWFTRQPITRAKTQVSYRVTRSFERALHDAWKEEAPRGASRSVLQGTLALAYLSLPEFRARVRQVQDVRYARTPVTSVSQEARNVAALLTRCGLPARGAPALRNEVVQLSYRTTLAANDQLRRSLPAAERTLAYLHIDLLALYLTAPDIRAMIDSVIEDRAQK</sequence>
<feature type="region of interest" description="Disordered" evidence="1">
    <location>
        <begin position="81"/>
        <end position="104"/>
    </location>
</feature>
<protein>
    <submittedName>
        <fullName evidence="2">Uncharacterized protein</fullName>
    </submittedName>
</protein>
<proteinExistence type="predicted"/>
<organism evidence="2 3">
    <name type="scientific">Deinococcus humi</name>
    <dbReference type="NCBI Taxonomy" id="662880"/>
    <lineage>
        <taxon>Bacteria</taxon>
        <taxon>Thermotogati</taxon>
        <taxon>Deinococcota</taxon>
        <taxon>Deinococci</taxon>
        <taxon>Deinococcales</taxon>
        <taxon>Deinococcaceae</taxon>
        <taxon>Deinococcus</taxon>
    </lineage>
</organism>
<evidence type="ECO:0000313" key="2">
    <source>
        <dbReference type="EMBL" id="MBB5361225.1"/>
    </source>
</evidence>
<gene>
    <name evidence="2" type="ORF">HNQ08_000296</name>
</gene>
<dbReference type="Proteomes" id="UP000552709">
    <property type="component" value="Unassembled WGS sequence"/>
</dbReference>
<dbReference type="AlphaFoldDB" id="A0A7W8JQS7"/>
<dbReference type="EMBL" id="JACHFL010000001">
    <property type="protein sequence ID" value="MBB5361225.1"/>
    <property type="molecule type" value="Genomic_DNA"/>
</dbReference>
<evidence type="ECO:0000313" key="3">
    <source>
        <dbReference type="Proteomes" id="UP000552709"/>
    </source>
</evidence>
<dbReference type="RefSeq" id="WP_184127320.1">
    <property type="nucleotide sequence ID" value="NZ_JACHFL010000001.1"/>
</dbReference>